<dbReference type="Proteomes" id="UP000398389">
    <property type="component" value="Unassembled WGS sequence"/>
</dbReference>
<dbReference type="EMBL" id="CABVLU010000005">
    <property type="protein sequence ID" value="VVT58923.1"/>
    <property type="molecule type" value="Genomic_DNA"/>
</dbReference>
<dbReference type="Pfam" id="PF12697">
    <property type="entry name" value="Abhydrolase_6"/>
    <property type="match status" value="1"/>
</dbReference>
<evidence type="ECO:0000259" key="1">
    <source>
        <dbReference type="Pfam" id="PF12697"/>
    </source>
</evidence>
<organism evidence="2 3">
    <name type="scientific">Magnusiomyces paraingens</name>
    <dbReference type="NCBI Taxonomy" id="2606893"/>
    <lineage>
        <taxon>Eukaryota</taxon>
        <taxon>Fungi</taxon>
        <taxon>Dikarya</taxon>
        <taxon>Ascomycota</taxon>
        <taxon>Saccharomycotina</taxon>
        <taxon>Dipodascomycetes</taxon>
        <taxon>Dipodascales</taxon>
        <taxon>Dipodascaceae</taxon>
        <taxon>Magnusiomyces</taxon>
    </lineage>
</organism>
<sequence>MTLTSLASNKILNTWALGKASAASPSTPSAPGPIDPAAPTVFFLHGLGSSQNFYYALLEKYVLPKANAVLMDTEGSAQSPLSNPAVPPTAESIIDDVYAVLSHYNISHDVTLVGHSMGGMLVLRAAEDPRGKGLVEKVIGVGPVHPSPGLGSVFGARIKAVEEAGNVLALADAISGGPALGSAALPLHRAFVRALVSQQSAPGYVAMCNVIVNSKPAQYDAIQQSVLLITGAEDTSAPYKGCVEIIEQGLKNVKREVLEGVGHWHAIEAPEKVGELIANFL</sequence>
<dbReference type="InterPro" id="IPR050266">
    <property type="entry name" value="AB_hydrolase_sf"/>
</dbReference>
<dbReference type="InterPro" id="IPR000073">
    <property type="entry name" value="AB_hydrolase_1"/>
</dbReference>
<reference evidence="2 3" key="1">
    <citation type="submission" date="2019-09" db="EMBL/GenBank/DDBJ databases">
        <authorList>
            <person name="Brejova B."/>
        </authorList>
    </citation>
    <scope>NUCLEOTIDE SEQUENCE [LARGE SCALE GENOMIC DNA]</scope>
</reference>
<accession>A0A5E8C654</accession>
<gene>
    <name evidence="2" type="ORF">SAPINGB_P006452</name>
</gene>
<dbReference type="PANTHER" id="PTHR43798">
    <property type="entry name" value="MONOACYLGLYCEROL LIPASE"/>
    <property type="match status" value="1"/>
</dbReference>
<protein>
    <recommendedName>
        <fullName evidence="1">AB hydrolase-1 domain-containing protein</fullName>
    </recommendedName>
</protein>
<dbReference type="RefSeq" id="XP_031857054.1">
    <property type="nucleotide sequence ID" value="XM_032001163.1"/>
</dbReference>
<dbReference type="GO" id="GO:0047372">
    <property type="term" value="F:monoacylglycerol lipase activity"/>
    <property type="evidence" value="ECO:0007669"/>
    <property type="project" value="TreeGrafter"/>
</dbReference>
<proteinExistence type="predicted"/>
<dbReference type="SUPFAM" id="SSF53474">
    <property type="entry name" value="alpha/beta-Hydrolases"/>
    <property type="match status" value="1"/>
</dbReference>
<dbReference type="AlphaFoldDB" id="A0A5E8C654"/>
<evidence type="ECO:0000313" key="3">
    <source>
        <dbReference type="Proteomes" id="UP000398389"/>
    </source>
</evidence>
<dbReference type="GO" id="GO:0046464">
    <property type="term" value="P:acylglycerol catabolic process"/>
    <property type="evidence" value="ECO:0007669"/>
    <property type="project" value="TreeGrafter"/>
</dbReference>
<dbReference type="OrthoDB" id="408373at2759"/>
<dbReference type="PANTHER" id="PTHR43798:SF5">
    <property type="entry name" value="MONOACYLGLYCEROL LIPASE ABHD6"/>
    <property type="match status" value="1"/>
</dbReference>
<keyword evidence="3" id="KW-1185">Reference proteome</keyword>
<evidence type="ECO:0000313" key="2">
    <source>
        <dbReference type="EMBL" id="VVT58923.1"/>
    </source>
</evidence>
<dbReference type="GeneID" id="43585263"/>
<dbReference type="GO" id="GO:0016020">
    <property type="term" value="C:membrane"/>
    <property type="evidence" value="ECO:0007669"/>
    <property type="project" value="TreeGrafter"/>
</dbReference>
<dbReference type="InterPro" id="IPR029058">
    <property type="entry name" value="AB_hydrolase_fold"/>
</dbReference>
<dbReference type="Gene3D" id="3.40.50.1820">
    <property type="entry name" value="alpha/beta hydrolase"/>
    <property type="match status" value="1"/>
</dbReference>
<name>A0A5E8C654_9ASCO</name>
<feature type="domain" description="AB hydrolase-1" evidence="1">
    <location>
        <begin position="41"/>
        <end position="273"/>
    </location>
</feature>